<reference evidence="1 2" key="1">
    <citation type="journal article" date="2020" name="Microbiome">
        <title>Single-cell genomics of uncultured bacteria reveals dietary fiber responders in the mouse gut microbiota.</title>
        <authorList>
            <person name="Chijiiwa R."/>
            <person name="Hosokawa M."/>
            <person name="Kogawa M."/>
            <person name="Nishikawa Y."/>
            <person name="Ide K."/>
            <person name="Sakanashi C."/>
            <person name="Takahashi K."/>
            <person name="Takeyama H."/>
        </authorList>
    </citation>
    <scope>NUCLEOTIDE SEQUENCE [LARGE SCALE GENOMIC DNA]</scope>
    <source>
        <strain evidence="1">IMSAGC_001</strain>
    </source>
</reference>
<organism evidence="1 2">
    <name type="scientific">Bacteroides acidifaciens</name>
    <dbReference type="NCBI Taxonomy" id="85831"/>
    <lineage>
        <taxon>Bacteria</taxon>
        <taxon>Pseudomonadati</taxon>
        <taxon>Bacteroidota</taxon>
        <taxon>Bacteroidia</taxon>
        <taxon>Bacteroidales</taxon>
        <taxon>Bacteroidaceae</taxon>
        <taxon>Bacteroides</taxon>
    </lineage>
</organism>
<evidence type="ECO:0000313" key="2">
    <source>
        <dbReference type="Proteomes" id="UP000491181"/>
    </source>
</evidence>
<protein>
    <submittedName>
        <fullName evidence="1">Uncharacterized protein</fullName>
    </submittedName>
</protein>
<gene>
    <name evidence="1" type="ORF">IMSAGC001_03991</name>
</gene>
<dbReference type="AlphaFoldDB" id="A0A7J0A8A7"/>
<dbReference type="EMBL" id="BLLS01000244">
    <property type="protein sequence ID" value="GFH88548.1"/>
    <property type="molecule type" value="Genomic_DNA"/>
</dbReference>
<proteinExistence type="predicted"/>
<dbReference type="Proteomes" id="UP000491181">
    <property type="component" value="Unassembled WGS sequence"/>
</dbReference>
<comment type="caution">
    <text evidence="1">The sequence shown here is derived from an EMBL/GenBank/DDBJ whole genome shotgun (WGS) entry which is preliminary data.</text>
</comment>
<name>A0A7J0A8A7_9BACE</name>
<accession>A0A7J0A8A7</accession>
<sequence>MIGKLENFNTVFLFLVSRNLTDIRLVYVTVEFIGYVVHGCKFKDSLVKPEAFLIHADIDGTLSRSGIAEICYLINLLGTFLTEQFDTGRCVVL</sequence>
<evidence type="ECO:0000313" key="1">
    <source>
        <dbReference type="EMBL" id="GFH88548.1"/>
    </source>
</evidence>